<dbReference type="OrthoDB" id="5297263at2"/>
<dbReference type="InterPro" id="IPR000847">
    <property type="entry name" value="LysR_HTH_N"/>
</dbReference>
<dbReference type="Pfam" id="PF00126">
    <property type="entry name" value="HTH_1"/>
    <property type="match status" value="1"/>
</dbReference>
<dbReference type="GO" id="GO:0003677">
    <property type="term" value="F:DNA binding"/>
    <property type="evidence" value="ECO:0007669"/>
    <property type="project" value="UniProtKB-KW"/>
</dbReference>
<name>A0A0R3D0W9_9BRAD</name>
<sequence length="307" mass="33989">MHAVVLRYLDQVAKVGSIRRAAEQLNVASSAVNRQILKLEAEIGVAIFERRGNGVRLTPAGEQLLRHTRSTLAEWRRTRLEIASIAGDIRGEVRITAIPSLLVRVVPRAIRTIAARHPNISFRVIDADPAEHGEEMRAARPDIALHFIDKRYRHYDIAARLHTVLGALMCADHPLADRKHVTLTECAAYPVVMLADAWQLDAASEAEFIHSGAQFSPRITSNSLIVMKETMKAGLGIGFFTPAGFVDEIARGELVHVPLSEAGLAASEIGLFVHRIRAGAHHISVVADELKREFNLLEQDFRAIPRR</sequence>
<evidence type="ECO:0000256" key="4">
    <source>
        <dbReference type="ARBA" id="ARBA00023125"/>
    </source>
</evidence>
<dbReference type="EMBL" id="LJYG01000108">
    <property type="protein sequence ID" value="KRQ03430.1"/>
    <property type="molecule type" value="Genomic_DNA"/>
</dbReference>
<dbReference type="FunFam" id="1.10.10.10:FF:000001">
    <property type="entry name" value="LysR family transcriptional regulator"/>
    <property type="match status" value="1"/>
</dbReference>
<dbReference type="GO" id="GO:0005829">
    <property type="term" value="C:cytosol"/>
    <property type="evidence" value="ECO:0007669"/>
    <property type="project" value="TreeGrafter"/>
</dbReference>
<keyword evidence="4" id="KW-0238">DNA-binding</keyword>
<dbReference type="SUPFAM" id="SSF46785">
    <property type="entry name" value="Winged helix' DNA-binding domain"/>
    <property type="match status" value="1"/>
</dbReference>
<evidence type="ECO:0000256" key="1">
    <source>
        <dbReference type="ARBA" id="ARBA00003502"/>
    </source>
</evidence>
<dbReference type="AlphaFoldDB" id="A0A0R3D0W9"/>
<evidence type="ECO:0000313" key="8">
    <source>
        <dbReference type="Proteomes" id="UP000051936"/>
    </source>
</evidence>
<protein>
    <recommendedName>
        <fullName evidence="6">HTH lysR-type domain-containing protein</fullName>
    </recommendedName>
</protein>
<dbReference type="Pfam" id="PF03466">
    <property type="entry name" value="LysR_substrate"/>
    <property type="match status" value="1"/>
</dbReference>
<keyword evidence="5" id="KW-0804">Transcription</keyword>
<dbReference type="SUPFAM" id="SSF53850">
    <property type="entry name" value="Periplasmic binding protein-like II"/>
    <property type="match status" value="1"/>
</dbReference>
<dbReference type="PRINTS" id="PR00039">
    <property type="entry name" value="HTHLYSR"/>
</dbReference>
<dbReference type="Gene3D" id="3.40.190.10">
    <property type="entry name" value="Periplasmic binding protein-like II"/>
    <property type="match status" value="2"/>
</dbReference>
<evidence type="ECO:0000259" key="6">
    <source>
        <dbReference type="PROSITE" id="PS50931"/>
    </source>
</evidence>
<dbReference type="Proteomes" id="UP000051936">
    <property type="component" value="Unassembled WGS sequence"/>
</dbReference>
<dbReference type="STRING" id="989370.AOQ71_32485"/>
<dbReference type="PANTHER" id="PTHR30419">
    <property type="entry name" value="HTH-TYPE TRANSCRIPTIONAL REGULATOR YBHD"/>
    <property type="match status" value="1"/>
</dbReference>
<evidence type="ECO:0000256" key="3">
    <source>
        <dbReference type="ARBA" id="ARBA00023015"/>
    </source>
</evidence>
<comment type="caution">
    <text evidence="7">The sequence shown here is derived from an EMBL/GenBank/DDBJ whole genome shotgun (WGS) entry which is preliminary data.</text>
</comment>
<comment type="function">
    <text evidence="1">NodD regulates the expression of the nodABCFE genes which encode other nodulation proteins. NodD is also a negative regulator of its own expression. Binds flavonoids as inducers.</text>
</comment>
<gene>
    <name evidence="7" type="ORF">AOQ71_32485</name>
</gene>
<dbReference type="PROSITE" id="PS50931">
    <property type="entry name" value="HTH_LYSR"/>
    <property type="match status" value="1"/>
</dbReference>
<reference evidence="7 8" key="1">
    <citation type="submission" date="2015-09" db="EMBL/GenBank/DDBJ databases">
        <title>Draft Genome Sequence of Bradyrhizobium manausense Strain BR 3351T, a Novel Symbiotic Nitrogen-Fixing Alphaproteobacterium Isolated from Brazilian Amazon Rain Forest.</title>
        <authorList>
            <person name="De Araujo J.L."/>
            <person name="Zilli J.E."/>
        </authorList>
    </citation>
    <scope>NUCLEOTIDE SEQUENCE [LARGE SCALE GENOMIC DNA]</scope>
    <source>
        <strain evidence="7 8">BR3351</strain>
    </source>
</reference>
<evidence type="ECO:0000313" key="7">
    <source>
        <dbReference type="EMBL" id="KRQ03430.1"/>
    </source>
</evidence>
<dbReference type="InterPro" id="IPR005119">
    <property type="entry name" value="LysR_subst-bd"/>
</dbReference>
<evidence type="ECO:0000256" key="2">
    <source>
        <dbReference type="ARBA" id="ARBA00009437"/>
    </source>
</evidence>
<dbReference type="RefSeq" id="WP_057755799.1">
    <property type="nucleotide sequence ID" value="NZ_LJYG01000108.1"/>
</dbReference>
<dbReference type="GO" id="GO:0003700">
    <property type="term" value="F:DNA-binding transcription factor activity"/>
    <property type="evidence" value="ECO:0007669"/>
    <property type="project" value="InterPro"/>
</dbReference>
<keyword evidence="8" id="KW-1185">Reference proteome</keyword>
<feature type="domain" description="HTH lysR-type" evidence="6">
    <location>
        <begin position="1"/>
        <end position="58"/>
    </location>
</feature>
<proteinExistence type="inferred from homology"/>
<dbReference type="Gene3D" id="1.10.10.10">
    <property type="entry name" value="Winged helix-like DNA-binding domain superfamily/Winged helix DNA-binding domain"/>
    <property type="match status" value="1"/>
</dbReference>
<evidence type="ECO:0000256" key="5">
    <source>
        <dbReference type="ARBA" id="ARBA00023163"/>
    </source>
</evidence>
<accession>A0A0R3D0W9</accession>
<organism evidence="7 8">
    <name type="scientific">Bradyrhizobium manausense</name>
    <dbReference type="NCBI Taxonomy" id="989370"/>
    <lineage>
        <taxon>Bacteria</taxon>
        <taxon>Pseudomonadati</taxon>
        <taxon>Pseudomonadota</taxon>
        <taxon>Alphaproteobacteria</taxon>
        <taxon>Hyphomicrobiales</taxon>
        <taxon>Nitrobacteraceae</taxon>
        <taxon>Bradyrhizobium</taxon>
    </lineage>
</organism>
<dbReference type="InterPro" id="IPR050950">
    <property type="entry name" value="HTH-type_LysR_regulators"/>
</dbReference>
<keyword evidence="3" id="KW-0805">Transcription regulation</keyword>
<dbReference type="InterPro" id="IPR036388">
    <property type="entry name" value="WH-like_DNA-bd_sf"/>
</dbReference>
<dbReference type="InterPro" id="IPR036390">
    <property type="entry name" value="WH_DNA-bd_sf"/>
</dbReference>
<comment type="similarity">
    <text evidence="2">Belongs to the LysR transcriptional regulatory family.</text>
</comment>
<dbReference type="PANTHER" id="PTHR30419:SF2">
    <property type="entry name" value="LYSR FAMILY TRANSCRIPTIONAL REGULATOR"/>
    <property type="match status" value="1"/>
</dbReference>